<evidence type="ECO:0000313" key="12">
    <source>
        <dbReference type="Proteomes" id="UP000216107"/>
    </source>
</evidence>
<evidence type="ECO:0000256" key="8">
    <source>
        <dbReference type="SAM" id="Phobius"/>
    </source>
</evidence>
<dbReference type="AlphaFoldDB" id="A0A272EPY6"/>
<name>A0A272EPY6_9RHOO</name>
<sequence>MYIDDVAVVRNQLALYFGLVGLVAILLTGLIGGLVARHIVRQLGGEPTQLMTIMQRAAAGDLSTRFEVHNRASDSVLAQLRQMLQGIGTLVREIHTTCAELNTSARTVSQTARDVSSAAQQQSEATGAMAAGIEELTVSVNHIADNAHQTELESRRASELGAEGEARASSAVGVISDISTTVGQAGERIVSLLHRADEISSIADVIKEIAAQTNLLALNAAIEAARAGEQGRGFAVVADEVRKLAERTTQATSEIAGMVGSIQSETRDAVGVMESAVPKAQAGVASAESAAQSLRQMRESAEATLTRIRDVADATREQSQASNSVAQQVERIAHMVEESSQAVASSAETAHQLERLAATLHASVSRFRV</sequence>
<evidence type="ECO:0000256" key="5">
    <source>
        <dbReference type="ARBA" id="ARBA00023224"/>
    </source>
</evidence>
<evidence type="ECO:0000313" key="13">
    <source>
        <dbReference type="Proteomes" id="UP000623509"/>
    </source>
</evidence>
<comment type="caution">
    <text evidence="11">The sequence shown here is derived from an EMBL/GenBank/DDBJ whole genome shotgun (WGS) entry which is preliminary data.</text>
</comment>
<dbReference type="FunFam" id="1.10.287.950:FF:000001">
    <property type="entry name" value="Methyl-accepting chemotaxis sensory transducer"/>
    <property type="match status" value="1"/>
</dbReference>
<dbReference type="EMBL" id="NMRN01000060">
    <property type="protein sequence ID" value="PAS91770.1"/>
    <property type="molecule type" value="Genomic_DNA"/>
</dbReference>
<dbReference type="GO" id="GO:0016020">
    <property type="term" value="C:membrane"/>
    <property type="evidence" value="ECO:0007669"/>
    <property type="project" value="UniProtKB-SubCell"/>
</dbReference>
<keyword evidence="4 8" id="KW-0472">Membrane</keyword>
<dbReference type="Proteomes" id="UP000623509">
    <property type="component" value="Unassembled WGS sequence"/>
</dbReference>
<evidence type="ECO:0000256" key="6">
    <source>
        <dbReference type="ARBA" id="ARBA00029447"/>
    </source>
</evidence>
<accession>A0A272EPY6</accession>
<evidence type="ECO:0000313" key="10">
    <source>
        <dbReference type="EMBL" id="KAF7599545.1"/>
    </source>
</evidence>
<dbReference type="Proteomes" id="UP000216107">
    <property type="component" value="Unassembled WGS sequence"/>
</dbReference>
<dbReference type="PANTHER" id="PTHR32089:SF119">
    <property type="entry name" value="METHYL-ACCEPTING CHEMOTAXIS PROTEIN CTPL"/>
    <property type="match status" value="1"/>
</dbReference>
<dbReference type="SUPFAM" id="SSF58104">
    <property type="entry name" value="Methyl-accepting chemotaxis protein (MCP) signaling domain"/>
    <property type="match status" value="1"/>
</dbReference>
<feature type="domain" description="Methyl-accepting transducer" evidence="9">
    <location>
        <begin position="97"/>
        <end position="333"/>
    </location>
</feature>
<keyword evidence="5 7" id="KW-0807">Transducer</keyword>
<proteinExistence type="inferred from homology"/>
<feature type="transmembrane region" description="Helical" evidence="8">
    <location>
        <begin position="13"/>
        <end position="36"/>
    </location>
</feature>
<keyword evidence="2 8" id="KW-0812">Transmembrane</keyword>
<dbReference type="CDD" id="cd11386">
    <property type="entry name" value="MCP_signal"/>
    <property type="match status" value="1"/>
</dbReference>
<dbReference type="GO" id="GO:0006935">
    <property type="term" value="P:chemotaxis"/>
    <property type="evidence" value="ECO:0007669"/>
    <property type="project" value="InterPro"/>
</dbReference>
<comment type="subcellular location">
    <subcellularLocation>
        <location evidence="1">Membrane</location>
        <topology evidence="1">Multi-pass membrane protein</topology>
    </subcellularLocation>
</comment>
<dbReference type="RefSeq" id="WP_095524224.1">
    <property type="nucleotide sequence ID" value="NZ_MDUX01000018.1"/>
</dbReference>
<organism evidence="11 12">
    <name type="scientific">Candidatus Dactylopiibacterium carminicum</name>
    <dbReference type="NCBI Taxonomy" id="857335"/>
    <lineage>
        <taxon>Bacteria</taxon>
        <taxon>Pseudomonadati</taxon>
        <taxon>Pseudomonadota</taxon>
        <taxon>Betaproteobacteria</taxon>
        <taxon>Rhodocyclales</taxon>
        <taxon>Rhodocyclaceae</taxon>
        <taxon>Candidatus Dactylopiibacterium</taxon>
    </lineage>
</organism>
<evidence type="ECO:0000256" key="7">
    <source>
        <dbReference type="PROSITE-ProRule" id="PRU00284"/>
    </source>
</evidence>
<dbReference type="EMBL" id="MDUX01000018">
    <property type="protein sequence ID" value="KAF7599545.1"/>
    <property type="molecule type" value="Genomic_DNA"/>
</dbReference>
<dbReference type="OrthoDB" id="9806477at2"/>
<evidence type="ECO:0000313" key="11">
    <source>
        <dbReference type="EMBL" id="PAS91770.1"/>
    </source>
</evidence>
<evidence type="ECO:0000256" key="3">
    <source>
        <dbReference type="ARBA" id="ARBA00022989"/>
    </source>
</evidence>
<evidence type="ECO:0000256" key="4">
    <source>
        <dbReference type="ARBA" id="ARBA00023136"/>
    </source>
</evidence>
<gene>
    <name evidence="10" type="ORF">BGI27_07185</name>
    <name evidence="11" type="ORF">CGU29_14565</name>
</gene>
<evidence type="ECO:0000256" key="1">
    <source>
        <dbReference type="ARBA" id="ARBA00004141"/>
    </source>
</evidence>
<dbReference type="SMART" id="SM00283">
    <property type="entry name" value="MA"/>
    <property type="match status" value="1"/>
</dbReference>
<dbReference type="GO" id="GO:0007165">
    <property type="term" value="P:signal transduction"/>
    <property type="evidence" value="ECO:0007669"/>
    <property type="project" value="UniProtKB-KW"/>
</dbReference>
<dbReference type="PROSITE" id="PS50111">
    <property type="entry name" value="CHEMOTAXIS_TRANSDUC_2"/>
    <property type="match status" value="1"/>
</dbReference>
<dbReference type="PRINTS" id="PR00260">
    <property type="entry name" value="CHEMTRNSDUCR"/>
</dbReference>
<protein>
    <submittedName>
        <fullName evidence="10">Methyl-accepting chemotaxis protein</fullName>
    </submittedName>
</protein>
<evidence type="ECO:0000259" key="9">
    <source>
        <dbReference type="PROSITE" id="PS50111"/>
    </source>
</evidence>
<evidence type="ECO:0000256" key="2">
    <source>
        <dbReference type="ARBA" id="ARBA00022692"/>
    </source>
</evidence>
<dbReference type="Gene3D" id="1.10.287.950">
    <property type="entry name" value="Methyl-accepting chemotaxis protein"/>
    <property type="match status" value="1"/>
</dbReference>
<keyword evidence="13" id="KW-1185">Reference proteome</keyword>
<reference evidence="11 12" key="2">
    <citation type="submission" date="2017-07" db="EMBL/GenBank/DDBJ databases">
        <title>Candidatus Dactylopiibacterium carminicum, a nitrogen-fixing symbiont of the cochineal insect Dactylopius coccus and Dactylopius opuntiae (Hemiptera: Coccoidea: Dactylopiidae).</title>
        <authorList>
            <person name="Vera A."/>
        </authorList>
    </citation>
    <scope>NUCLEOTIDE SEQUENCE [LARGE SCALE GENOMIC DNA]</scope>
    <source>
        <strain evidence="11 12">NFDCM</strain>
    </source>
</reference>
<reference evidence="10 13" key="1">
    <citation type="submission" date="2016-08" db="EMBL/GenBank/DDBJ databases">
        <title>Candidatus Dactylopiibacterium carminicum genome sequence.</title>
        <authorList>
            <person name="Ramirez-Puebla S.T."/>
            <person name="Ormeno-Orrillo E."/>
            <person name="Vera-Ponce De Leon A."/>
            <person name="Luis L."/>
            <person name="Sanchez-Flores A."/>
            <person name="Monica R."/>
            <person name="Martinez-Romero E."/>
        </authorList>
    </citation>
    <scope>NUCLEOTIDE SEQUENCE [LARGE SCALE GENOMIC DNA]</scope>
    <source>
        <strain evidence="10">END1</strain>
    </source>
</reference>
<dbReference type="PANTHER" id="PTHR32089">
    <property type="entry name" value="METHYL-ACCEPTING CHEMOTAXIS PROTEIN MCPB"/>
    <property type="match status" value="1"/>
</dbReference>
<dbReference type="Pfam" id="PF00015">
    <property type="entry name" value="MCPsignal"/>
    <property type="match status" value="1"/>
</dbReference>
<dbReference type="GO" id="GO:0004888">
    <property type="term" value="F:transmembrane signaling receptor activity"/>
    <property type="evidence" value="ECO:0007669"/>
    <property type="project" value="InterPro"/>
</dbReference>
<comment type="similarity">
    <text evidence="6">Belongs to the methyl-accepting chemotaxis (MCP) protein family.</text>
</comment>
<keyword evidence="3 8" id="KW-1133">Transmembrane helix</keyword>
<dbReference type="InterPro" id="IPR004089">
    <property type="entry name" value="MCPsignal_dom"/>
</dbReference>
<dbReference type="InterPro" id="IPR004090">
    <property type="entry name" value="Chemotax_Me-accpt_rcpt"/>
</dbReference>